<evidence type="ECO:0008006" key="6">
    <source>
        <dbReference type="Google" id="ProtNLM"/>
    </source>
</evidence>
<dbReference type="InterPro" id="IPR032795">
    <property type="entry name" value="DUF3741-assoc"/>
</dbReference>
<dbReference type="EMBL" id="JACMSC010000001">
    <property type="protein sequence ID" value="KAG6536378.1"/>
    <property type="molecule type" value="Genomic_DNA"/>
</dbReference>
<dbReference type="Pfam" id="PF14383">
    <property type="entry name" value="VARLMGL"/>
    <property type="match status" value="1"/>
</dbReference>
<accession>A0A8J5IMH1</accession>
<proteinExistence type="predicted"/>
<feature type="domain" description="DUF3741" evidence="3">
    <location>
        <begin position="104"/>
        <end position="124"/>
    </location>
</feature>
<organism evidence="4 5">
    <name type="scientific">Zingiber officinale</name>
    <name type="common">Ginger</name>
    <name type="synonym">Amomum zingiber</name>
    <dbReference type="NCBI Taxonomy" id="94328"/>
    <lineage>
        <taxon>Eukaryota</taxon>
        <taxon>Viridiplantae</taxon>
        <taxon>Streptophyta</taxon>
        <taxon>Embryophyta</taxon>
        <taxon>Tracheophyta</taxon>
        <taxon>Spermatophyta</taxon>
        <taxon>Magnoliopsida</taxon>
        <taxon>Liliopsida</taxon>
        <taxon>Zingiberales</taxon>
        <taxon>Zingiberaceae</taxon>
        <taxon>Zingiber</taxon>
    </lineage>
</organism>
<dbReference type="Pfam" id="PF12552">
    <property type="entry name" value="DUF3741"/>
    <property type="match status" value="1"/>
</dbReference>
<sequence length="924" mass="102454">MNVFQSSWELQNPESFSGCMRKMISMLNLSAGMARSRLLTERPHQASAKGVSNVIKRSIYPVAEDTGKQRRSEQRSRFLNKISGRTQVKMLISQEMCGDTGSREKPPSVIARLMGLDSIPVQKSETSRGKVKGNSNALTGELTQCQWQEGNYVGKPNDEDIDAYEVETPRKDIWIEEQSLQKVRVDENSNQRRMVLVREKFLEAKRLATDGKLVDSQEFQDAVEVLNSNRDLFIKFLEESNSVLTKKVLKQQDLSLPSQTTLITVLKPSNTRDSKGNQLIENQLLSDSNGSIGKRNRHYWSTGSCEPMQDALSQGTRIVVLKPIPGKPFDTKTILPSNLPILLDTHSSNGDLIISDELANSRKALEEVSEDEEGTLCSNTKYEALSSSVLSNGYIGDESSFNRSDCAYLEDEIGSRSQSDVATSAIECWDYINKIGSPLSTSSSNQTSHSPESSVIIEAKKGFSERLAAVESNVNFQEARHLKTNSTLGEMFAIPESMKEGNNEDLPHSTESFDAEDALNAPSGLLPSFGINDKHPEENSQQNLLRFKLLPVSTLAHRIHEFNVGTSGSSMTKPIVQAVVPKSNNRKLSFKGMVSSFFFPRSKRPSRDKPSRAASVSDVLSSFNDTFVPRIDGGTPNESYDRSTEMLMLPMGVSKEKSGTCGILTEYQDKSVHNSASEDMLLYDAYDSLSESSGPMAVAGCPSAVSRSPLIKSVVRSLSRCTFHLDSESTKLSNPFMVFMKADEEYEQFAFLQKLLSSSGINNNNQMVYGGWYSLDCPLNPSLLSESLHMEDGEDKCQEMCSSKRLLFDSINTALLDIGQLVLFTTTYPWNQGRVHGPWKDSKGDATVAEQVWAIVKKGLAGDKWVPKDPCSGSNMVDGLVKEEVAGRQWDETRWLEVCEFSKEIGGKVLEELVEESLSELSPH</sequence>
<evidence type="ECO:0000259" key="3">
    <source>
        <dbReference type="Pfam" id="PF14383"/>
    </source>
</evidence>
<dbReference type="PANTHER" id="PTHR46634">
    <property type="entry name" value="M REDUCTASE II SUBUNIT GAMMA, PUTATIVE (DUF3741)-RELATED"/>
    <property type="match status" value="1"/>
</dbReference>
<name>A0A8J5IMH1_ZINOF</name>
<dbReference type="Pfam" id="PF14309">
    <property type="entry name" value="DUF4378"/>
    <property type="match status" value="1"/>
</dbReference>
<protein>
    <recommendedName>
        <fullName evidence="6">DUF3741 domain-containing protein</fullName>
    </recommendedName>
</protein>
<dbReference type="InterPro" id="IPR025486">
    <property type="entry name" value="DUF4378"/>
</dbReference>
<gene>
    <name evidence="4" type="ORF">ZIOFF_001432</name>
</gene>
<evidence type="ECO:0000259" key="1">
    <source>
        <dbReference type="Pfam" id="PF12552"/>
    </source>
</evidence>
<evidence type="ECO:0000259" key="2">
    <source>
        <dbReference type="Pfam" id="PF14309"/>
    </source>
</evidence>
<dbReference type="AlphaFoldDB" id="A0A8J5IMH1"/>
<dbReference type="Proteomes" id="UP000734854">
    <property type="component" value="Unassembled WGS sequence"/>
</dbReference>
<comment type="caution">
    <text evidence="4">The sequence shown here is derived from an EMBL/GenBank/DDBJ whole genome shotgun (WGS) entry which is preliminary data.</text>
</comment>
<feature type="domain" description="DUF4378" evidence="2">
    <location>
        <begin position="749"/>
        <end position="916"/>
    </location>
</feature>
<keyword evidence="5" id="KW-1185">Reference proteome</keyword>
<dbReference type="InterPro" id="IPR022212">
    <property type="entry name" value="DUF3741"/>
</dbReference>
<evidence type="ECO:0000313" key="4">
    <source>
        <dbReference type="EMBL" id="KAG6536378.1"/>
    </source>
</evidence>
<evidence type="ECO:0000313" key="5">
    <source>
        <dbReference type="Proteomes" id="UP000734854"/>
    </source>
</evidence>
<feature type="domain" description="DUF3741" evidence="1">
    <location>
        <begin position="198"/>
        <end position="242"/>
    </location>
</feature>
<reference evidence="4 5" key="1">
    <citation type="submission" date="2020-08" db="EMBL/GenBank/DDBJ databases">
        <title>Plant Genome Project.</title>
        <authorList>
            <person name="Zhang R.-G."/>
        </authorList>
    </citation>
    <scope>NUCLEOTIDE SEQUENCE [LARGE SCALE GENOMIC DNA]</scope>
    <source>
        <tissue evidence="4">Rhizome</tissue>
    </source>
</reference>
<dbReference type="PANTHER" id="PTHR46634:SF3">
    <property type="entry name" value="M REDUCTASE II SUBUNIT GAMMA, PUTATIVE (DUF3741)-RELATED"/>
    <property type="match status" value="1"/>
</dbReference>